<organism evidence="2 3">
    <name type="scientific">Planoprotostelium fungivorum</name>
    <dbReference type="NCBI Taxonomy" id="1890364"/>
    <lineage>
        <taxon>Eukaryota</taxon>
        <taxon>Amoebozoa</taxon>
        <taxon>Evosea</taxon>
        <taxon>Variosea</taxon>
        <taxon>Cavosteliida</taxon>
        <taxon>Cavosteliaceae</taxon>
        <taxon>Planoprotostelium</taxon>
    </lineage>
</organism>
<keyword evidence="1" id="KW-1133">Transmembrane helix</keyword>
<feature type="transmembrane region" description="Helical" evidence="1">
    <location>
        <begin position="134"/>
        <end position="162"/>
    </location>
</feature>
<reference evidence="2 3" key="1">
    <citation type="journal article" date="2018" name="Genome Biol. Evol.">
        <title>Multiple Roots of Fruiting Body Formation in Amoebozoa.</title>
        <authorList>
            <person name="Hillmann F."/>
            <person name="Forbes G."/>
            <person name="Novohradska S."/>
            <person name="Ferling I."/>
            <person name="Riege K."/>
            <person name="Groth M."/>
            <person name="Westermann M."/>
            <person name="Marz M."/>
            <person name="Spaller T."/>
            <person name="Winckler T."/>
            <person name="Schaap P."/>
            <person name="Glockner G."/>
        </authorList>
    </citation>
    <scope>NUCLEOTIDE SEQUENCE [LARGE SCALE GENOMIC DNA]</scope>
    <source>
        <strain evidence="2 3">Jena</strain>
    </source>
</reference>
<name>A0A2P6NW92_9EUKA</name>
<keyword evidence="1" id="KW-0812">Transmembrane</keyword>
<evidence type="ECO:0000313" key="2">
    <source>
        <dbReference type="EMBL" id="PRP88234.1"/>
    </source>
</evidence>
<feature type="non-terminal residue" evidence="2">
    <location>
        <position position="218"/>
    </location>
</feature>
<dbReference type="EMBL" id="MDYQ01000013">
    <property type="protein sequence ID" value="PRP88234.1"/>
    <property type="molecule type" value="Genomic_DNA"/>
</dbReference>
<sequence>MRRVVSSRIAAIHQGHTDTGDKYNLPPQLGTDVFKAELPKPNEINIELNAGERGVYRIYSTISTVFLCTNFKWFENEPAGQYLNSMIGKIYCEPKNQALTRLRGKKALRGGGEGGEIAYIGTYHILGRVPVPMYAIFLVYVTVIHTLLILGNVFVTCVTYHWNQRILLNKVDYLLDPRVESPGLHGGIFRFFVRTFITEKIVNLRYFFQFTLRWYCPA</sequence>
<keyword evidence="1" id="KW-0472">Membrane</keyword>
<keyword evidence="3" id="KW-1185">Reference proteome</keyword>
<dbReference type="AlphaFoldDB" id="A0A2P6NW92"/>
<accession>A0A2P6NW92</accession>
<gene>
    <name evidence="2" type="ORF">PROFUN_04057</name>
</gene>
<evidence type="ECO:0000256" key="1">
    <source>
        <dbReference type="SAM" id="Phobius"/>
    </source>
</evidence>
<dbReference type="InParanoid" id="A0A2P6NW92"/>
<protein>
    <submittedName>
        <fullName evidence="2">Uncharacterized protein</fullName>
    </submittedName>
</protein>
<comment type="caution">
    <text evidence="2">The sequence shown here is derived from an EMBL/GenBank/DDBJ whole genome shotgun (WGS) entry which is preliminary data.</text>
</comment>
<dbReference type="Proteomes" id="UP000241769">
    <property type="component" value="Unassembled WGS sequence"/>
</dbReference>
<proteinExistence type="predicted"/>
<evidence type="ECO:0000313" key="3">
    <source>
        <dbReference type="Proteomes" id="UP000241769"/>
    </source>
</evidence>